<sequence length="574" mass="61493">MFKLLMAHMHGRARWCFFLAPAVMLVEVFSDLQQPTLMSDIIDHGLAKGDLNFVIRTSLLMLMFALIGVAAGSAAGILGNYASLHMGQKLRSHMLTVALNSRAAGGLTPATLITRITNDVTQMQNLVMMVTRGMVRAPMLMLGGMVMAVIVSPRLAPILLIIMPLLAVFILVVMKHSIPLYTHMQQQVDGMNRVMRENLQGAKTIKAYTLEDHQLTQFNQANADLLDSSIRASLATVPLSPIIQLALNLGVVVALAYGGQLDVNGVILDGQIIAFVNYMIQITNAMVMTVNIITAFSRAITSAARVQAVLAEATGEVPVGTAGNAPSGSAITFDHVTFGYQQSRPILDDITFTVPAGQWLGIIGTTGSGKSSVINLLTRAFDDYQGVIEVGGVDIQHLDLAALHHKVTVATQEAMLFSGTIASNLRFGAPEADQAQLTAGATVAAATSFIDPLPAQYEAPVEQSGKNFSGGQRQRLNIARAAVPDADILVLDDATSAVDQTTNAAIQAQLTKTRRQRTTVIISQRVTNIMHCDEILVLEEGRITAAGSHDALIKQSPFYAQLVQTQLGGGRYDD</sequence>
<dbReference type="Pfam" id="PF00664">
    <property type="entry name" value="ABC_membrane"/>
    <property type="match status" value="1"/>
</dbReference>
<dbReference type="EMBL" id="JBHTOA010000018">
    <property type="protein sequence ID" value="MFD1398421.1"/>
    <property type="molecule type" value="Genomic_DNA"/>
</dbReference>
<dbReference type="SMART" id="SM00382">
    <property type="entry name" value="AAA"/>
    <property type="match status" value="1"/>
</dbReference>
<evidence type="ECO:0000259" key="8">
    <source>
        <dbReference type="PROSITE" id="PS50893"/>
    </source>
</evidence>
<keyword evidence="2 7" id="KW-0812">Transmembrane</keyword>
<evidence type="ECO:0000256" key="6">
    <source>
        <dbReference type="ARBA" id="ARBA00023136"/>
    </source>
</evidence>
<protein>
    <submittedName>
        <fullName evidence="10">ABC transporter ATP-binding protein</fullName>
    </submittedName>
</protein>
<feature type="domain" description="ABC transporter" evidence="8">
    <location>
        <begin position="331"/>
        <end position="565"/>
    </location>
</feature>
<feature type="transmembrane region" description="Helical" evidence="7">
    <location>
        <begin position="133"/>
        <end position="151"/>
    </location>
</feature>
<name>A0ABW4BD79_9LACO</name>
<keyword evidence="4 10" id="KW-0067">ATP-binding</keyword>
<evidence type="ECO:0000256" key="2">
    <source>
        <dbReference type="ARBA" id="ARBA00022692"/>
    </source>
</evidence>
<keyword evidence="11" id="KW-1185">Reference proteome</keyword>
<dbReference type="Gene3D" id="1.20.1560.10">
    <property type="entry name" value="ABC transporter type 1, transmembrane domain"/>
    <property type="match status" value="1"/>
</dbReference>
<dbReference type="RefSeq" id="WP_204118797.1">
    <property type="nucleotide sequence ID" value="NZ_BOLV01000008.1"/>
</dbReference>
<organism evidence="10 11">
    <name type="scientific">Lacticaseibacillus suilingensis</name>
    <dbReference type="NCBI Taxonomy" id="2799577"/>
    <lineage>
        <taxon>Bacteria</taxon>
        <taxon>Bacillati</taxon>
        <taxon>Bacillota</taxon>
        <taxon>Bacilli</taxon>
        <taxon>Lactobacillales</taxon>
        <taxon>Lactobacillaceae</taxon>
        <taxon>Lacticaseibacillus</taxon>
    </lineage>
</organism>
<reference evidence="11" key="1">
    <citation type="journal article" date="2019" name="Int. J. Syst. Evol. Microbiol.">
        <title>The Global Catalogue of Microorganisms (GCM) 10K type strain sequencing project: providing services to taxonomists for standard genome sequencing and annotation.</title>
        <authorList>
            <consortium name="The Broad Institute Genomics Platform"/>
            <consortium name="The Broad Institute Genome Sequencing Center for Infectious Disease"/>
            <person name="Wu L."/>
            <person name="Ma J."/>
        </authorList>
    </citation>
    <scope>NUCLEOTIDE SEQUENCE [LARGE SCALE GENOMIC DNA]</scope>
    <source>
        <strain evidence="11">CCM 9110</strain>
    </source>
</reference>
<dbReference type="PROSITE" id="PS50893">
    <property type="entry name" value="ABC_TRANSPORTER_2"/>
    <property type="match status" value="1"/>
</dbReference>
<feature type="domain" description="ABC transmembrane type-1" evidence="9">
    <location>
        <begin position="18"/>
        <end position="298"/>
    </location>
</feature>
<dbReference type="InterPro" id="IPR036640">
    <property type="entry name" value="ABC1_TM_sf"/>
</dbReference>
<dbReference type="CDD" id="cd18548">
    <property type="entry name" value="ABC_6TM_Tm287_like"/>
    <property type="match status" value="1"/>
</dbReference>
<accession>A0ABW4BD79</accession>
<dbReference type="PANTHER" id="PTHR43394">
    <property type="entry name" value="ATP-DEPENDENT PERMEASE MDL1, MITOCHONDRIAL"/>
    <property type="match status" value="1"/>
</dbReference>
<dbReference type="InterPro" id="IPR003593">
    <property type="entry name" value="AAA+_ATPase"/>
</dbReference>
<dbReference type="InterPro" id="IPR039421">
    <property type="entry name" value="Type_1_exporter"/>
</dbReference>
<dbReference type="Pfam" id="PF00005">
    <property type="entry name" value="ABC_tran"/>
    <property type="match status" value="1"/>
</dbReference>
<proteinExistence type="predicted"/>
<feature type="transmembrane region" description="Helical" evidence="7">
    <location>
        <begin position="157"/>
        <end position="174"/>
    </location>
</feature>
<evidence type="ECO:0000256" key="4">
    <source>
        <dbReference type="ARBA" id="ARBA00022840"/>
    </source>
</evidence>
<dbReference type="Gene3D" id="3.40.50.300">
    <property type="entry name" value="P-loop containing nucleotide triphosphate hydrolases"/>
    <property type="match status" value="1"/>
</dbReference>
<gene>
    <name evidence="10" type="ORF">ACFQ41_03790</name>
</gene>
<dbReference type="InterPro" id="IPR011527">
    <property type="entry name" value="ABC1_TM_dom"/>
</dbReference>
<dbReference type="GO" id="GO:0005524">
    <property type="term" value="F:ATP binding"/>
    <property type="evidence" value="ECO:0007669"/>
    <property type="project" value="UniProtKB-KW"/>
</dbReference>
<dbReference type="SUPFAM" id="SSF90123">
    <property type="entry name" value="ABC transporter transmembrane region"/>
    <property type="match status" value="1"/>
</dbReference>
<keyword evidence="6 7" id="KW-0472">Membrane</keyword>
<comment type="subcellular location">
    <subcellularLocation>
        <location evidence="1">Cell membrane</location>
        <topology evidence="1">Multi-pass membrane protein</topology>
    </subcellularLocation>
</comment>
<evidence type="ECO:0000313" key="10">
    <source>
        <dbReference type="EMBL" id="MFD1398421.1"/>
    </source>
</evidence>
<dbReference type="InterPro" id="IPR017871">
    <property type="entry name" value="ABC_transporter-like_CS"/>
</dbReference>
<dbReference type="PROSITE" id="PS50929">
    <property type="entry name" value="ABC_TM1F"/>
    <property type="match status" value="1"/>
</dbReference>
<evidence type="ECO:0000256" key="3">
    <source>
        <dbReference type="ARBA" id="ARBA00022741"/>
    </source>
</evidence>
<keyword evidence="5 7" id="KW-1133">Transmembrane helix</keyword>
<evidence type="ECO:0000256" key="7">
    <source>
        <dbReference type="SAM" id="Phobius"/>
    </source>
</evidence>
<keyword evidence="3" id="KW-0547">Nucleotide-binding</keyword>
<feature type="transmembrane region" description="Helical" evidence="7">
    <location>
        <begin position="54"/>
        <end position="82"/>
    </location>
</feature>
<dbReference type="PROSITE" id="PS00211">
    <property type="entry name" value="ABC_TRANSPORTER_1"/>
    <property type="match status" value="1"/>
</dbReference>
<dbReference type="Proteomes" id="UP001597199">
    <property type="component" value="Unassembled WGS sequence"/>
</dbReference>
<evidence type="ECO:0000259" key="9">
    <source>
        <dbReference type="PROSITE" id="PS50929"/>
    </source>
</evidence>
<evidence type="ECO:0000313" key="11">
    <source>
        <dbReference type="Proteomes" id="UP001597199"/>
    </source>
</evidence>
<evidence type="ECO:0000256" key="5">
    <source>
        <dbReference type="ARBA" id="ARBA00022989"/>
    </source>
</evidence>
<dbReference type="InterPro" id="IPR003439">
    <property type="entry name" value="ABC_transporter-like_ATP-bd"/>
</dbReference>
<comment type="caution">
    <text evidence="10">The sequence shown here is derived from an EMBL/GenBank/DDBJ whole genome shotgun (WGS) entry which is preliminary data.</text>
</comment>
<dbReference type="InterPro" id="IPR027417">
    <property type="entry name" value="P-loop_NTPase"/>
</dbReference>
<evidence type="ECO:0000256" key="1">
    <source>
        <dbReference type="ARBA" id="ARBA00004651"/>
    </source>
</evidence>
<dbReference type="PANTHER" id="PTHR43394:SF1">
    <property type="entry name" value="ATP-BINDING CASSETTE SUB-FAMILY B MEMBER 10, MITOCHONDRIAL"/>
    <property type="match status" value="1"/>
</dbReference>
<dbReference type="SUPFAM" id="SSF52540">
    <property type="entry name" value="P-loop containing nucleoside triphosphate hydrolases"/>
    <property type="match status" value="1"/>
</dbReference>